<evidence type="ECO:0000256" key="4">
    <source>
        <dbReference type="ARBA" id="ARBA00012483"/>
    </source>
</evidence>
<evidence type="ECO:0000256" key="3">
    <source>
        <dbReference type="ARBA" id="ARBA00004906"/>
    </source>
</evidence>
<feature type="transmembrane region" description="Helical" evidence="16">
    <location>
        <begin position="1490"/>
        <end position="1514"/>
    </location>
</feature>
<evidence type="ECO:0000256" key="12">
    <source>
        <dbReference type="ARBA" id="ARBA00023136"/>
    </source>
</evidence>
<keyword evidence="6 16" id="KW-0812">Transmembrane</keyword>
<feature type="transmembrane region" description="Helical" evidence="16">
    <location>
        <begin position="1169"/>
        <end position="1196"/>
    </location>
</feature>
<feature type="domain" description="RING-CH-type" evidence="18">
    <location>
        <begin position="33"/>
        <end position="94"/>
    </location>
</feature>
<evidence type="ECO:0000256" key="2">
    <source>
        <dbReference type="ARBA" id="ARBA00004141"/>
    </source>
</evidence>
<dbReference type="Proteomes" id="UP000326757">
    <property type="component" value="Unassembled WGS sequence"/>
</dbReference>
<evidence type="ECO:0000259" key="17">
    <source>
        <dbReference type="PROSITE" id="PS50089"/>
    </source>
</evidence>
<feature type="compositionally biased region" description="Polar residues" evidence="15">
    <location>
        <begin position="520"/>
        <end position="532"/>
    </location>
</feature>
<dbReference type="PANTHER" id="PTHR13145">
    <property type="entry name" value="SSM4 PROTEIN"/>
    <property type="match status" value="1"/>
</dbReference>
<feature type="transmembrane region" description="Helical" evidence="16">
    <location>
        <begin position="125"/>
        <end position="143"/>
    </location>
</feature>
<dbReference type="InterPro" id="IPR011016">
    <property type="entry name" value="Znf_RING-CH"/>
</dbReference>
<organism evidence="19 20">
    <name type="scientific">Monilinia laxa</name>
    <name type="common">Brown rot fungus</name>
    <name type="synonym">Sclerotinia laxa</name>
    <dbReference type="NCBI Taxonomy" id="61186"/>
    <lineage>
        <taxon>Eukaryota</taxon>
        <taxon>Fungi</taxon>
        <taxon>Dikarya</taxon>
        <taxon>Ascomycota</taxon>
        <taxon>Pezizomycotina</taxon>
        <taxon>Leotiomycetes</taxon>
        <taxon>Helotiales</taxon>
        <taxon>Sclerotiniaceae</taxon>
        <taxon>Monilinia</taxon>
    </lineage>
</organism>
<evidence type="ECO:0000256" key="7">
    <source>
        <dbReference type="ARBA" id="ARBA00022723"/>
    </source>
</evidence>
<dbReference type="InterPro" id="IPR056521">
    <property type="entry name" value="MARCHF6-like_C"/>
</dbReference>
<dbReference type="PANTHER" id="PTHR13145:SF0">
    <property type="entry name" value="E3 UBIQUITIN-PROTEIN LIGASE MARCHF6"/>
    <property type="match status" value="1"/>
</dbReference>
<proteinExistence type="predicted"/>
<dbReference type="GO" id="GO:0061630">
    <property type="term" value="F:ubiquitin protein ligase activity"/>
    <property type="evidence" value="ECO:0007669"/>
    <property type="project" value="UniProtKB-EC"/>
</dbReference>
<feature type="transmembrane region" description="Helical" evidence="16">
    <location>
        <begin position="906"/>
        <end position="927"/>
    </location>
</feature>
<feature type="compositionally biased region" description="Basic and acidic residues" evidence="15">
    <location>
        <begin position="533"/>
        <end position="565"/>
    </location>
</feature>
<evidence type="ECO:0000256" key="5">
    <source>
        <dbReference type="ARBA" id="ARBA00022679"/>
    </source>
</evidence>
<dbReference type="OrthoDB" id="1108038at2759"/>
<evidence type="ECO:0000256" key="9">
    <source>
        <dbReference type="ARBA" id="ARBA00022786"/>
    </source>
</evidence>
<comment type="catalytic activity">
    <reaction evidence="1">
        <text>S-ubiquitinyl-[E2 ubiquitin-conjugating enzyme]-L-cysteine + [acceptor protein]-L-lysine = [E2 ubiquitin-conjugating enzyme]-L-cysteine + N(6)-ubiquitinyl-[acceptor protein]-L-lysine.</text>
        <dbReference type="EC" id="2.3.2.27"/>
    </reaction>
</comment>
<feature type="transmembrane region" description="Helical" evidence="16">
    <location>
        <begin position="1578"/>
        <end position="1604"/>
    </location>
</feature>
<evidence type="ECO:0000256" key="10">
    <source>
        <dbReference type="ARBA" id="ARBA00022833"/>
    </source>
</evidence>
<dbReference type="InterPro" id="IPR001841">
    <property type="entry name" value="Znf_RING"/>
</dbReference>
<feature type="region of interest" description="Disordered" evidence="15">
    <location>
        <begin position="1"/>
        <end position="33"/>
    </location>
</feature>
<feature type="transmembrane region" description="Helical" evidence="16">
    <location>
        <begin position="1216"/>
        <end position="1237"/>
    </location>
</feature>
<keyword evidence="9" id="KW-0833">Ubl conjugation pathway</keyword>
<keyword evidence="5" id="KW-0808">Transferase</keyword>
<evidence type="ECO:0000256" key="13">
    <source>
        <dbReference type="PROSITE-ProRule" id="PRU00175"/>
    </source>
</evidence>
<dbReference type="InterPro" id="IPR057211">
    <property type="entry name" value="DUF7889"/>
</dbReference>
<dbReference type="EC" id="2.3.2.27" evidence="4"/>
<evidence type="ECO:0000256" key="15">
    <source>
        <dbReference type="SAM" id="MobiDB-lite"/>
    </source>
</evidence>
<dbReference type="Gene3D" id="3.30.40.10">
    <property type="entry name" value="Zinc/RING finger domain, C3HC4 (zinc finger)"/>
    <property type="match status" value="1"/>
</dbReference>
<dbReference type="Pfam" id="PF25417">
    <property type="entry name" value="DUF7889"/>
    <property type="match status" value="1"/>
</dbReference>
<dbReference type="InterPro" id="IPR013083">
    <property type="entry name" value="Znf_RING/FYVE/PHD"/>
</dbReference>
<feature type="transmembrane region" description="Helical" evidence="16">
    <location>
        <begin position="1673"/>
        <end position="1694"/>
    </location>
</feature>
<feature type="transmembrane region" description="Helical" evidence="16">
    <location>
        <begin position="1291"/>
        <end position="1314"/>
    </location>
</feature>
<evidence type="ECO:0000256" key="1">
    <source>
        <dbReference type="ARBA" id="ARBA00000900"/>
    </source>
</evidence>
<evidence type="ECO:0000256" key="8">
    <source>
        <dbReference type="ARBA" id="ARBA00022771"/>
    </source>
</evidence>
<evidence type="ECO:0000256" key="14">
    <source>
        <dbReference type="SAM" id="Coils"/>
    </source>
</evidence>
<keyword evidence="14" id="KW-0175">Coiled coil</keyword>
<evidence type="ECO:0000259" key="18">
    <source>
        <dbReference type="PROSITE" id="PS51292"/>
    </source>
</evidence>
<keyword evidence="7" id="KW-0479">Metal-binding</keyword>
<feature type="region of interest" description="Disordered" evidence="15">
    <location>
        <begin position="507"/>
        <end position="659"/>
    </location>
</feature>
<keyword evidence="10" id="KW-0862">Zinc</keyword>
<feature type="transmembrane region" description="Helical" evidence="16">
    <location>
        <begin position="1067"/>
        <end position="1086"/>
    </location>
</feature>
<sequence length="1778" mass="199624">MSTSGILTTPDIDPAPDIMNDPQYATNTINGEDDNGDPDTCRICRAEATDKEPLFYPCKCSGSIKFVHQECLMEWLSHSQKKHCELCKTPFRFTKLYSANMPHSLPTRVFLKHFAIHIIKNMATYFRFLLVIFVWLIALPYLIRQVWRLLFWFSDGGSPARNSMINLKKNETVSQALDIARDIVNSAWSGLAPVTPLNTPVTPLNASQTSPAEIGGVMEKLMGILMPMSQTLNISDSDPLTAGFFKSLYYGFGLTSSVFSDFSMNHTGAIPMTPQSADQGHSLLSNVSFLGNMTRSSWLNRAIIDISEGYVITIVIVVTFILMFLIREWVVQQQPVINMGAAFNADMAAGAPPQEDLPIDVHELQEQMEERIRIRMEQLDQVRDRAIARARRVRNNGEPDIQLAMPTEMGNVNAPLPLPDFDLEPVPAAALDELGIVPWTLDQQRNPSGPEVQLTDQFSVIWRRAGGDPREVLKIIDEEGLGDQMEYWVEAMRMRLRDEHFQASSHTSAAQLAASRDVEQSNSPRTVDSNNVDDFRNLTHADEGHIGSNKREELPRPLWVRHGDTSKSNGESSQSSKQISENEDGRDDFTAISGYRQIDQGNDSKIPNETETKYPMISGGRTPAIPNREPYPLPLSQNRPRATSDVPHCRDKSPYGRNNWTFSDLPDEDFSDQNLNSLQENAKPNEGNMASMARKAVEDLDSHHGVTLNSDVGPSNAGLPLVSDDDQNHDSDYDGPLEIVGEDGITRTASNWEEVFENNPISDDEGDDNFEAVEENAFAPDTDVPPQREAFVPPRRPAEPEGIAGNVANWMWGRPNGAAREDDIGANDEHVIENIADEAPFVPVAPARRDVFDERDAEDEEDLEVGEDGIVAGLDVEVDIEDGEDFDGIMELIGMRGPLFGLIQNAIFSIFLLGITIGIVIWIPYNIGRISILLLANPGPAFKLPLRFIFGAAAFVQDTALVVLGLVSYCLLAIAQIPLRLVALSSSGLGHNALRLSQAAFERVMNGTVDSIIHIADSEIFTFSAASHEALMMIKSSFFGTLTSIGNGFVFLLSGSYQVTITHLGRLTASLLNTVVCFLCGIPTFLARPDSWVISLEIPERLAPLDPSLSVWGGLDRMWAILAGFTTLALLGALYVKRGRPFSTEPGSFRDIETTVIDMLNQAGGVMKVIFIISIEMLVFPLYCGLLLDAALLPLFEGATLMSRISFTARSPLTSIFVHWFVGTCYMFHFALFVSMCRKIMRKGVLREISNSFQVKPLLIYLDFIRDPDDPTFHPVRDVLERNVTTQLRKILFSALVYGALVVVCLGGVVWGLSFAFKGVLPIHWSSNEPVLEFPVDLLFYNFLMPLAVKFFKPSDTLQSMYSWWFHRCARLLRLTWFMFDERKPDEEGQIIRRSWKEYLMPAKPQSVGETSDDNLQIIPDGRYVRAPASDQIKLPKGTKTFLEVDRNNKRIDGVKDSFDGVHGRNPQNYKLVYVPPWFRLRISTFILSIWLFAAATGVCVTIVPLVFGRYIFAKVIPADVRKNDVYAFSIGIYILGTVLYALIHLRTGFEKLRNLFYITGDTPTIMLRRLIKFTGRVARIIWTYTAFILVLPTLFAFLMEFYLMIPLHTYFYSQEERHVVDFVQSWTLGLLYVKLTTRFILWHQGSRPAEALRAVTRNGYWDPDARLATRSFIFPASFVLSIALGVPYALAQLATKTFWRNCTELQLIYVNRYAYPMVLVMIGLAWALWKVSEMIRGWKQKIKDEVYLIGERLHNFGDNRKVVGNTMGGMGVRRIDT</sequence>
<dbReference type="GO" id="GO:0008270">
    <property type="term" value="F:zinc ion binding"/>
    <property type="evidence" value="ECO:0007669"/>
    <property type="project" value="UniProtKB-KW"/>
</dbReference>
<dbReference type="GO" id="GO:0005789">
    <property type="term" value="C:endoplasmic reticulum membrane"/>
    <property type="evidence" value="ECO:0007669"/>
    <property type="project" value="TreeGrafter"/>
</dbReference>
<feature type="coiled-coil region" evidence="14">
    <location>
        <begin position="365"/>
        <end position="396"/>
    </location>
</feature>
<keyword evidence="12 16" id="KW-0472">Membrane</keyword>
<dbReference type="FunFam" id="3.30.40.10:FF:000287">
    <property type="entry name" value="RING finger membrane protein"/>
    <property type="match status" value="1"/>
</dbReference>
<accession>A0A5N6KE82</accession>
<feature type="compositionally biased region" description="Low complexity" evidence="15">
    <location>
        <begin position="566"/>
        <end position="579"/>
    </location>
</feature>
<dbReference type="PROSITE" id="PS50089">
    <property type="entry name" value="ZF_RING_2"/>
    <property type="match status" value="1"/>
</dbReference>
<dbReference type="SMART" id="SM00744">
    <property type="entry name" value="RINGv"/>
    <property type="match status" value="1"/>
</dbReference>
<feature type="transmembrane region" description="Helical" evidence="16">
    <location>
        <begin position="1037"/>
        <end position="1055"/>
    </location>
</feature>
<gene>
    <name evidence="19" type="ORF">EYC80_003512</name>
</gene>
<dbReference type="EMBL" id="VIGI01000004">
    <property type="protein sequence ID" value="KAB8301678.1"/>
    <property type="molecule type" value="Genomic_DNA"/>
</dbReference>
<reference evidence="19 20" key="1">
    <citation type="submission" date="2019-06" db="EMBL/GenBank/DDBJ databases">
        <title>Genome Sequence of the Brown Rot Fungal Pathogen Monilinia laxa.</title>
        <authorList>
            <person name="De Miccolis Angelini R.M."/>
            <person name="Landi L."/>
            <person name="Abate D."/>
            <person name="Pollastro S."/>
            <person name="Romanazzi G."/>
            <person name="Faretra F."/>
        </authorList>
    </citation>
    <scope>NUCLEOTIDE SEQUENCE [LARGE SCALE GENOMIC DNA]</scope>
    <source>
        <strain evidence="19 20">Mlax316</strain>
    </source>
</reference>
<evidence type="ECO:0000256" key="16">
    <source>
        <dbReference type="SAM" id="Phobius"/>
    </source>
</evidence>
<evidence type="ECO:0000256" key="6">
    <source>
        <dbReference type="ARBA" id="ARBA00022692"/>
    </source>
</evidence>
<evidence type="ECO:0000313" key="20">
    <source>
        <dbReference type="Proteomes" id="UP000326757"/>
    </source>
</evidence>
<dbReference type="CDD" id="cd16702">
    <property type="entry name" value="RING_CH-C4HC3_MARCH6"/>
    <property type="match status" value="1"/>
</dbReference>
<protein>
    <recommendedName>
        <fullName evidence="4">RING-type E3 ubiquitin transferase</fullName>
        <ecNumber evidence="4">2.3.2.27</ecNumber>
    </recommendedName>
</protein>
<dbReference type="SUPFAM" id="SSF57850">
    <property type="entry name" value="RING/U-box"/>
    <property type="match status" value="1"/>
</dbReference>
<dbReference type="Pfam" id="PF23113">
    <property type="entry name" value="MARCHF6_C"/>
    <property type="match status" value="1"/>
</dbReference>
<evidence type="ECO:0000256" key="11">
    <source>
        <dbReference type="ARBA" id="ARBA00022989"/>
    </source>
</evidence>
<feature type="domain" description="RING-type" evidence="17">
    <location>
        <begin position="41"/>
        <end position="88"/>
    </location>
</feature>
<feature type="transmembrane region" description="Helical" evidence="16">
    <location>
        <begin position="1526"/>
        <end position="1544"/>
    </location>
</feature>
<evidence type="ECO:0000313" key="19">
    <source>
        <dbReference type="EMBL" id="KAB8301678.1"/>
    </source>
</evidence>
<dbReference type="Pfam" id="PF12906">
    <property type="entry name" value="RINGv"/>
    <property type="match status" value="1"/>
</dbReference>
<feature type="transmembrane region" description="Helical" evidence="16">
    <location>
        <begin position="948"/>
        <end position="975"/>
    </location>
</feature>
<feature type="transmembrane region" description="Helical" evidence="16">
    <location>
        <begin position="1118"/>
        <end position="1136"/>
    </location>
</feature>
<name>A0A5N6KE82_MONLA</name>
<dbReference type="PROSITE" id="PS51292">
    <property type="entry name" value="ZF_RING_CH"/>
    <property type="match status" value="1"/>
</dbReference>
<comment type="caution">
    <text evidence="19">The sequence shown here is derived from an EMBL/GenBank/DDBJ whole genome shotgun (WGS) entry which is preliminary data.</text>
</comment>
<comment type="subcellular location">
    <subcellularLocation>
        <location evidence="2">Membrane</location>
        <topology evidence="2">Multi-pass membrane protein</topology>
    </subcellularLocation>
</comment>
<keyword evidence="8 13" id="KW-0863">Zinc-finger</keyword>
<feature type="transmembrane region" description="Helical" evidence="16">
    <location>
        <begin position="302"/>
        <end position="326"/>
    </location>
</feature>
<feature type="transmembrane region" description="Helical" evidence="16">
    <location>
        <begin position="1714"/>
        <end position="1732"/>
    </location>
</feature>
<comment type="pathway">
    <text evidence="3">Protein modification; protein ubiquitination.</text>
</comment>
<feature type="transmembrane region" description="Helical" evidence="16">
    <location>
        <begin position="1334"/>
        <end position="1352"/>
    </location>
</feature>
<dbReference type="GO" id="GO:0036503">
    <property type="term" value="P:ERAD pathway"/>
    <property type="evidence" value="ECO:0007669"/>
    <property type="project" value="TreeGrafter"/>
</dbReference>
<keyword evidence="20" id="KW-1185">Reference proteome</keyword>
<keyword evidence="11 16" id="KW-1133">Transmembrane helix</keyword>